<dbReference type="HAMAP" id="MF_01206">
    <property type="entry name" value="MsrP"/>
    <property type="match status" value="1"/>
</dbReference>
<comment type="caution">
    <text evidence="8">The sequence shown here is derived from an EMBL/GenBank/DDBJ whole genome shotgun (WGS) entry which is preliminary data.</text>
</comment>
<dbReference type="NCBIfam" id="NF003767">
    <property type="entry name" value="PRK05363.1"/>
    <property type="match status" value="1"/>
</dbReference>
<dbReference type="Gene3D" id="3.90.420.10">
    <property type="entry name" value="Oxidoreductase, molybdopterin-binding domain"/>
    <property type="match status" value="1"/>
</dbReference>
<dbReference type="InterPro" id="IPR036374">
    <property type="entry name" value="OxRdtase_Mopterin-bd_sf"/>
</dbReference>
<feature type="binding site" evidence="5">
    <location>
        <position position="177"/>
    </location>
    <ligand>
        <name>Mo-molybdopterin</name>
        <dbReference type="ChEBI" id="CHEBI:71302"/>
    </ligand>
</feature>
<evidence type="ECO:0000313" key="8">
    <source>
        <dbReference type="EMBL" id="CAH0535148.1"/>
    </source>
</evidence>
<feature type="transmembrane region" description="Helical" evidence="6">
    <location>
        <begin position="27"/>
        <end position="48"/>
    </location>
</feature>
<proteinExistence type="inferred from homology"/>
<keyword evidence="2 5" id="KW-0479">Metal-binding</keyword>
<comment type="function">
    <text evidence="5">Part of the MsrPQ system that repairs oxidized periplasmic proteins containing methionine sulfoxide residues (Met-O), using respiratory chain electrons. Thus protects these proteins from oxidative-stress damage caused by reactive species of oxygen and chlorine generated by the host defense mechanisms. MsrPQ is essential for the maintenance of envelope integrity under bleach stress, rescuing a wide series of structurally unrelated periplasmic proteins from methionine oxidation. The catalytic subunit MsrP is non-stereospecific, being able to reduce both (R-) and (S-) diastereoisomers of methionine sulfoxide.</text>
</comment>
<feature type="binding site" evidence="5">
    <location>
        <position position="234"/>
    </location>
    <ligand>
        <name>Mo-molybdopterin</name>
        <dbReference type="ChEBI" id="CHEBI:71302"/>
    </ligand>
</feature>
<feature type="binding site" evidence="5">
    <location>
        <begin position="87"/>
        <end position="88"/>
    </location>
    <ligand>
        <name>Mo-molybdopterin</name>
        <dbReference type="ChEBI" id="CHEBI:71302"/>
    </ligand>
</feature>
<feature type="binding site" evidence="5">
    <location>
        <begin position="245"/>
        <end position="247"/>
    </location>
    <ligand>
        <name>Mo-molybdopterin</name>
        <dbReference type="ChEBI" id="CHEBI:71302"/>
    </ligand>
</feature>
<accession>A0ABM8ZX34</accession>
<keyword evidence="6" id="KW-0812">Transmembrane</keyword>
<reference evidence="8" key="1">
    <citation type="submission" date="2021-11" db="EMBL/GenBank/DDBJ databases">
        <authorList>
            <person name="Rodrigo-Torres L."/>
            <person name="Arahal R. D."/>
            <person name="Lucena T."/>
        </authorList>
    </citation>
    <scope>NUCLEOTIDE SEQUENCE</scope>
    <source>
        <strain evidence="8">CECT 7929</strain>
    </source>
</reference>
<dbReference type="EC" id="1.8.5.-" evidence="5"/>
<comment type="similarity">
    <text evidence="5">Belongs to the MsrP family.</text>
</comment>
<keyword evidence="6" id="KW-1133">Transmembrane helix</keyword>
<dbReference type="RefSeq" id="WP_237468008.1">
    <property type="nucleotide sequence ID" value="NZ_CAKLDI010000002.1"/>
</dbReference>
<dbReference type="GO" id="GO:0016491">
    <property type="term" value="F:oxidoreductase activity"/>
    <property type="evidence" value="ECO:0007669"/>
    <property type="project" value="UniProtKB-KW"/>
</dbReference>
<feature type="binding site" evidence="5">
    <location>
        <position position="142"/>
    </location>
    <ligand>
        <name>Mo-molybdopterin</name>
        <dbReference type="ChEBI" id="CHEBI:71302"/>
    </ligand>
    <ligandPart>
        <name>Mo</name>
        <dbReference type="ChEBI" id="CHEBI:28685"/>
    </ligandPart>
</feature>
<evidence type="ECO:0000256" key="4">
    <source>
        <dbReference type="ARBA" id="ARBA00023002"/>
    </source>
</evidence>
<keyword evidence="3 5" id="KW-0732">Signal</keyword>
<feature type="binding site" evidence="5">
    <location>
        <position position="84"/>
    </location>
    <ligand>
        <name>Mo-molybdopterin</name>
        <dbReference type="ChEBI" id="CHEBI:71302"/>
    </ligand>
</feature>
<dbReference type="InterPro" id="IPR022867">
    <property type="entry name" value="MsrP"/>
</dbReference>
<evidence type="ECO:0000259" key="7">
    <source>
        <dbReference type="Pfam" id="PF00174"/>
    </source>
</evidence>
<dbReference type="EMBL" id="CAKLDI010000002">
    <property type="protein sequence ID" value="CAH0535148.1"/>
    <property type="molecule type" value="Genomic_DNA"/>
</dbReference>
<keyword evidence="1 5" id="KW-0500">Molybdenum</keyword>
<keyword evidence="4 5" id="KW-0560">Oxidoreductase</keyword>
<feature type="binding site" evidence="5">
    <location>
        <position position="229"/>
    </location>
    <ligand>
        <name>Mo-molybdopterin</name>
        <dbReference type="ChEBI" id="CHEBI:71302"/>
    </ligand>
</feature>
<comment type="subunit">
    <text evidence="5">Heterodimer of a catalytic subunit (MsrP) and a heme-binding subunit (MsrQ).</text>
</comment>
<evidence type="ECO:0000256" key="5">
    <source>
        <dbReference type="HAMAP-Rule" id="MF_01206"/>
    </source>
</evidence>
<evidence type="ECO:0000256" key="1">
    <source>
        <dbReference type="ARBA" id="ARBA00022505"/>
    </source>
</evidence>
<dbReference type="PANTHER" id="PTHR43032:SF3">
    <property type="entry name" value="PROTEIN-METHIONINE-SULFOXIDE REDUCTASE CATALYTIC SUBUNIT MSRP"/>
    <property type="match status" value="1"/>
</dbReference>
<dbReference type="PANTHER" id="PTHR43032">
    <property type="entry name" value="PROTEIN-METHIONINE-SULFOXIDE REDUCTASE"/>
    <property type="match status" value="1"/>
</dbReference>
<dbReference type="Proteomes" id="UP000838672">
    <property type="component" value="Unassembled WGS sequence"/>
</dbReference>
<evidence type="ECO:0000256" key="2">
    <source>
        <dbReference type="ARBA" id="ARBA00022723"/>
    </source>
</evidence>
<gene>
    <name evidence="5 8" type="primary">msrP</name>
    <name evidence="8" type="ORF">VST7929_02809</name>
</gene>
<sequence>MLIRRQEKYQLKEHQLTSEVNYQRRRLLQGLALSTAAASTGASAFLGLGDKTPPLAKRQALQAKATGEGDYLALTPEVKILNYNNFYEFGTDKGDPRRYAQDLVTNPWQVKIQGEVHQSKTLNYEDLFRQFPLEERFYRLRCVEAWAMNIPWIGFPLAALLKSVRPTMNAKYVGFQTLYDPKQMRGQASWRIGGGINYPYQEGLTIAEAMHPLTLIAVGLYGKTLAPQNGAPLRLVVPWKYGFKSIKSIVSIDLLEKQPETTWNQLAKDEYGFYANVNPHVDHPRWSQSTERFIGEGNLFSAKRQATLMFNGYAQQVADLYQGLDLRKNY</sequence>
<organism evidence="8 9">
    <name type="scientific">Vibrio stylophorae</name>
    <dbReference type="NCBI Taxonomy" id="659351"/>
    <lineage>
        <taxon>Bacteria</taxon>
        <taxon>Pseudomonadati</taxon>
        <taxon>Pseudomonadota</taxon>
        <taxon>Gammaproteobacteria</taxon>
        <taxon>Vibrionales</taxon>
        <taxon>Vibrionaceae</taxon>
        <taxon>Vibrio</taxon>
    </lineage>
</organism>
<evidence type="ECO:0000256" key="6">
    <source>
        <dbReference type="SAM" id="Phobius"/>
    </source>
</evidence>
<name>A0ABM8ZX34_9VIBR</name>
<evidence type="ECO:0000313" key="9">
    <source>
        <dbReference type="Proteomes" id="UP000838672"/>
    </source>
</evidence>
<keyword evidence="9" id="KW-1185">Reference proteome</keyword>
<evidence type="ECO:0000256" key="3">
    <source>
        <dbReference type="ARBA" id="ARBA00022729"/>
    </source>
</evidence>
<dbReference type="InterPro" id="IPR000572">
    <property type="entry name" value="OxRdtase_Mopterin-bd_dom"/>
</dbReference>
<dbReference type="Pfam" id="PF00174">
    <property type="entry name" value="Oxidored_molyb"/>
    <property type="match status" value="1"/>
</dbReference>
<keyword evidence="6" id="KW-0472">Membrane</keyword>
<protein>
    <recommendedName>
        <fullName evidence="5">Protein-methionine-sulfoxide reductase catalytic subunit MsrP</fullName>
        <ecNumber evidence="5">1.8.5.-</ecNumber>
    </recommendedName>
</protein>
<comment type="catalytic activity">
    <reaction evidence="5">
        <text>L-methionyl-[protein] + a quinone + H2O = L-methionyl-(R)-S-oxide-[protein] + a quinol</text>
        <dbReference type="Rhea" id="RHEA:51296"/>
        <dbReference type="Rhea" id="RHEA-COMP:12313"/>
        <dbReference type="Rhea" id="RHEA-COMP:12314"/>
        <dbReference type="ChEBI" id="CHEBI:15377"/>
        <dbReference type="ChEBI" id="CHEBI:16044"/>
        <dbReference type="ChEBI" id="CHEBI:24646"/>
        <dbReference type="ChEBI" id="CHEBI:45764"/>
        <dbReference type="ChEBI" id="CHEBI:132124"/>
    </reaction>
</comment>
<comment type="cofactor">
    <cofactor evidence="5">
        <name>Mo-molybdopterin</name>
        <dbReference type="ChEBI" id="CHEBI:71302"/>
    </cofactor>
    <text evidence="5">Binds 1 Mo-molybdopterin (Mo-MPT) cofactor per subunit.</text>
</comment>
<comment type="catalytic activity">
    <reaction evidence="5">
        <text>L-methionyl-[protein] + a quinone + H2O = L-methionyl-(S)-S-oxide-[protein] + a quinol</text>
        <dbReference type="Rhea" id="RHEA:51292"/>
        <dbReference type="Rhea" id="RHEA-COMP:12313"/>
        <dbReference type="Rhea" id="RHEA-COMP:12315"/>
        <dbReference type="ChEBI" id="CHEBI:15377"/>
        <dbReference type="ChEBI" id="CHEBI:16044"/>
        <dbReference type="ChEBI" id="CHEBI:24646"/>
        <dbReference type="ChEBI" id="CHEBI:44120"/>
        <dbReference type="ChEBI" id="CHEBI:132124"/>
    </reaction>
</comment>
<feature type="domain" description="Oxidoreductase molybdopterin-binding" evidence="7">
    <location>
        <begin position="105"/>
        <end position="263"/>
    </location>
</feature>
<dbReference type="SUPFAM" id="SSF56524">
    <property type="entry name" value="Oxidoreductase molybdopterin-binding domain"/>
    <property type="match status" value="1"/>
</dbReference>